<organism evidence="3">
    <name type="scientific">Onchocerca flexuosa</name>
    <dbReference type="NCBI Taxonomy" id="387005"/>
    <lineage>
        <taxon>Eukaryota</taxon>
        <taxon>Metazoa</taxon>
        <taxon>Ecdysozoa</taxon>
        <taxon>Nematoda</taxon>
        <taxon>Chromadorea</taxon>
        <taxon>Rhabditida</taxon>
        <taxon>Spirurina</taxon>
        <taxon>Spiruromorpha</taxon>
        <taxon>Filarioidea</taxon>
        <taxon>Onchocercidae</taxon>
        <taxon>Onchocerca</taxon>
    </lineage>
</organism>
<dbReference type="EMBL" id="UZAJ01007394">
    <property type="protein sequence ID" value="VDO49882.1"/>
    <property type="molecule type" value="Genomic_DNA"/>
</dbReference>
<evidence type="ECO:0000313" key="1">
    <source>
        <dbReference type="EMBL" id="VDO49882.1"/>
    </source>
</evidence>
<dbReference type="WBParaSite" id="OFLC_0000721801-mRNA-1">
    <property type="protein sequence ID" value="OFLC_0000721801-mRNA-1"/>
    <property type="gene ID" value="OFLC_0000721801"/>
</dbReference>
<evidence type="ECO:0000313" key="3">
    <source>
        <dbReference type="WBParaSite" id="OFLC_0000721801-mRNA-1"/>
    </source>
</evidence>
<dbReference type="Proteomes" id="UP000267606">
    <property type="component" value="Unassembled WGS sequence"/>
</dbReference>
<protein>
    <submittedName>
        <fullName evidence="1 3">Uncharacterized protein</fullName>
    </submittedName>
</protein>
<evidence type="ECO:0000313" key="2">
    <source>
        <dbReference type="Proteomes" id="UP000267606"/>
    </source>
</evidence>
<sequence length="45" mass="5378">MRCEKETNEAISIDKFFAAFASLIEIVKFFRHKLKVRNTRNISKF</sequence>
<keyword evidence="2" id="KW-1185">Reference proteome</keyword>
<name>A0A183HIA7_9BILA</name>
<proteinExistence type="predicted"/>
<gene>
    <name evidence="1" type="ORF">OFLC_LOCUS7219</name>
</gene>
<dbReference type="AlphaFoldDB" id="A0A183HIA7"/>
<reference evidence="1 2" key="2">
    <citation type="submission" date="2018-11" db="EMBL/GenBank/DDBJ databases">
        <authorList>
            <consortium name="Pathogen Informatics"/>
        </authorList>
    </citation>
    <scope>NUCLEOTIDE SEQUENCE [LARGE SCALE GENOMIC DNA]</scope>
</reference>
<accession>A0A183HIA7</accession>
<reference evidence="3" key="1">
    <citation type="submission" date="2016-06" db="UniProtKB">
        <authorList>
            <consortium name="WormBaseParasite"/>
        </authorList>
    </citation>
    <scope>IDENTIFICATION</scope>
</reference>